<evidence type="ECO:0000256" key="5">
    <source>
        <dbReference type="SAM" id="MobiDB-lite"/>
    </source>
</evidence>
<evidence type="ECO:0000256" key="1">
    <source>
        <dbReference type="ARBA" id="ARBA00005574"/>
    </source>
</evidence>
<dbReference type="Pfam" id="PF13519">
    <property type="entry name" value="VWA_2"/>
    <property type="match status" value="1"/>
</dbReference>
<dbReference type="Gene3D" id="1.10.287.3990">
    <property type="match status" value="1"/>
</dbReference>
<comment type="similarity">
    <text evidence="1">Belongs to the proteasome subunit S5A family.</text>
</comment>
<dbReference type="PROSITE" id="PS50330">
    <property type="entry name" value="UIM"/>
    <property type="match status" value="2"/>
</dbReference>
<feature type="region of interest" description="Disordered" evidence="5">
    <location>
        <begin position="371"/>
        <end position="397"/>
    </location>
</feature>
<dbReference type="FunFam" id="3.40.50.410:FF:000005">
    <property type="entry name" value="26S proteasome non-ATPase regulatory subunit 4"/>
    <property type="match status" value="1"/>
</dbReference>
<feature type="region of interest" description="Disordered" evidence="5">
    <location>
        <begin position="301"/>
        <end position="347"/>
    </location>
</feature>
<dbReference type="GO" id="GO:0005634">
    <property type="term" value="C:nucleus"/>
    <property type="evidence" value="ECO:0007669"/>
    <property type="project" value="TreeGrafter"/>
</dbReference>
<evidence type="ECO:0000256" key="4">
    <source>
        <dbReference type="ARBA" id="ARBA00044341"/>
    </source>
</evidence>
<dbReference type="GO" id="GO:0008540">
    <property type="term" value="C:proteasome regulatory particle, base subcomplex"/>
    <property type="evidence" value="ECO:0007669"/>
    <property type="project" value="TreeGrafter"/>
</dbReference>
<name>A0A9P1DDH6_9DINO</name>
<dbReference type="InterPro" id="IPR002035">
    <property type="entry name" value="VWF_A"/>
</dbReference>
<feature type="compositionally biased region" description="Basic and acidic residues" evidence="5">
    <location>
        <begin position="382"/>
        <end position="397"/>
    </location>
</feature>
<evidence type="ECO:0000259" key="6">
    <source>
        <dbReference type="PROSITE" id="PS50234"/>
    </source>
</evidence>
<dbReference type="InterPro" id="IPR027040">
    <property type="entry name" value="PSMD4"/>
</dbReference>
<dbReference type="PANTHER" id="PTHR10223:SF0">
    <property type="entry name" value="26S PROTEASOME NON-ATPASE REGULATORY SUBUNIT 4"/>
    <property type="match status" value="1"/>
</dbReference>
<dbReference type="SMART" id="SM00327">
    <property type="entry name" value="VWA"/>
    <property type="match status" value="1"/>
</dbReference>
<dbReference type="InterPro" id="IPR003903">
    <property type="entry name" value="UIM_dom"/>
</dbReference>
<gene>
    <name evidence="7" type="ORF">C1SCF055_LOCUS33095</name>
</gene>
<dbReference type="SUPFAM" id="SSF53300">
    <property type="entry name" value="vWA-like"/>
    <property type="match status" value="1"/>
</dbReference>
<dbReference type="InterPro" id="IPR036465">
    <property type="entry name" value="vWFA_dom_sf"/>
</dbReference>
<dbReference type="CDD" id="cd01452">
    <property type="entry name" value="VWA_26S_proteasome_subunit"/>
    <property type="match status" value="1"/>
</dbReference>
<dbReference type="AlphaFoldDB" id="A0A9P1DDH6"/>
<dbReference type="CDD" id="cd22297">
    <property type="entry name" value="PSMD4_RAZUL"/>
    <property type="match status" value="1"/>
</dbReference>
<reference evidence="8 9" key="2">
    <citation type="submission" date="2024-05" db="EMBL/GenBank/DDBJ databases">
        <authorList>
            <person name="Chen Y."/>
            <person name="Shah S."/>
            <person name="Dougan E. K."/>
            <person name="Thang M."/>
            <person name="Chan C."/>
        </authorList>
    </citation>
    <scope>NUCLEOTIDE SEQUENCE [LARGE SCALE GENOMIC DNA]</scope>
</reference>
<protein>
    <recommendedName>
        <fullName evidence="4">26S proteasome regulatory subunit RPN10</fullName>
    </recommendedName>
</protein>
<dbReference type="SMART" id="SM00726">
    <property type="entry name" value="UIM"/>
    <property type="match status" value="2"/>
</dbReference>
<proteinExistence type="inferred from homology"/>
<reference evidence="7" key="1">
    <citation type="submission" date="2022-10" db="EMBL/GenBank/DDBJ databases">
        <authorList>
            <person name="Chen Y."/>
            <person name="Dougan E. K."/>
            <person name="Chan C."/>
            <person name="Rhodes N."/>
            <person name="Thang M."/>
        </authorList>
    </citation>
    <scope>NUCLEOTIDE SEQUENCE</scope>
</reference>
<dbReference type="GO" id="GO:0031593">
    <property type="term" value="F:polyubiquitin modification-dependent protein binding"/>
    <property type="evidence" value="ECO:0007669"/>
    <property type="project" value="TreeGrafter"/>
</dbReference>
<dbReference type="EMBL" id="CAMXCT010004076">
    <property type="protein sequence ID" value="CAI4007545.1"/>
    <property type="molecule type" value="Genomic_DNA"/>
</dbReference>
<dbReference type="OrthoDB" id="1731724at2759"/>
<dbReference type="PANTHER" id="PTHR10223">
    <property type="entry name" value="26S PROTEASOME NON-ATPASE REGULATORY SUBUNIT 4"/>
    <property type="match status" value="1"/>
</dbReference>
<dbReference type="EMBL" id="CAMXCT020004076">
    <property type="protein sequence ID" value="CAL1160920.1"/>
    <property type="molecule type" value="Genomic_DNA"/>
</dbReference>
<evidence type="ECO:0000313" key="9">
    <source>
        <dbReference type="Proteomes" id="UP001152797"/>
    </source>
</evidence>
<evidence type="ECO:0000313" key="7">
    <source>
        <dbReference type="EMBL" id="CAI4007545.1"/>
    </source>
</evidence>
<evidence type="ECO:0000256" key="2">
    <source>
        <dbReference type="ARBA" id="ARBA00022737"/>
    </source>
</evidence>
<feature type="compositionally biased region" description="Low complexity" evidence="5">
    <location>
        <begin position="231"/>
        <end position="271"/>
    </location>
</feature>
<dbReference type="Gene3D" id="3.40.50.410">
    <property type="entry name" value="von Willebrand factor, type A domain"/>
    <property type="match status" value="1"/>
</dbReference>
<dbReference type="GO" id="GO:0005829">
    <property type="term" value="C:cytosol"/>
    <property type="evidence" value="ECO:0007669"/>
    <property type="project" value="TreeGrafter"/>
</dbReference>
<evidence type="ECO:0000256" key="3">
    <source>
        <dbReference type="ARBA" id="ARBA00022942"/>
    </source>
</evidence>
<keyword evidence="2" id="KW-0677">Repeat</keyword>
<dbReference type="PROSITE" id="PS50234">
    <property type="entry name" value="VWFA"/>
    <property type="match status" value="1"/>
</dbReference>
<keyword evidence="9" id="KW-1185">Reference proteome</keyword>
<keyword evidence="3 8" id="KW-0647">Proteasome</keyword>
<feature type="domain" description="VWFA" evidence="6">
    <location>
        <begin position="5"/>
        <end position="188"/>
    </location>
</feature>
<accession>A0A9P1DDH6</accession>
<dbReference type="Proteomes" id="UP001152797">
    <property type="component" value="Unassembled WGS sequence"/>
</dbReference>
<dbReference type="EMBL" id="CAMXCT030004076">
    <property type="protein sequence ID" value="CAL4794857.1"/>
    <property type="molecule type" value="Genomic_DNA"/>
</dbReference>
<dbReference type="GO" id="GO:0043161">
    <property type="term" value="P:proteasome-mediated ubiquitin-dependent protein catabolic process"/>
    <property type="evidence" value="ECO:0007669"/>
    <property type="project" value="TreeGrafter"/>
</dbReference>
<dbReference type="InterPro" id="IPR049590">
    <property type="entry name" value="PSMD4_RAZUL-like"/>
</dbReference>
<feature type="compositionally biased region" description="Basic and acidic residues" evidence="5">
    <location>
        <begin position="324"/>
        <end position="336"/>
    </location>
</feature>
<evidence type="ECO:0000313" key="8">
    <source>
        <dbReference type="EMBL" id="CAL4794857.1"/>
    </source>
</evidence>
<feature type="region of interest" description="Disordered" evidence="5">
    <location>
        <begin position="229"/>
        <end position="271"/>
    </location>
</feature>
<sequence length="397" mass="41718">MPLEAVMICLDNSDYTRNGDYMPTRFDSQSDAANLLCGAKTNQNPENAVGILAAAGDRIEVMVTPTSDLGRLVTELNKVQIGGNADLLRGIQTAQLALKHRQNKKQKQRIIAFVGSPVTATEKELEALGKNLKKNSVALDLVSFGEVEENAPKLEKLMNALNSNDTSHLLEAPVGPKLLSDVLLSSPIINPDGEAGGGDGGAGFEFGINPQEDPELALALRISMEEERARQQAVEGGDGAAAASAAEAPQAAATATDAAPAAAAPATSAPAPDAAVMEAMGMEDMDDELRQALLLSMQEMEPGAADPPAPKRKAEEMEAPAAAKDAEMPAEEKAADSSEPSLDSRWLQDPSFVQELLGSLPGVDINDERIQEALKEVSGASQDKKDGSSSDKKEDPK</sequence>
<organism evidence="7">
    <name type="scientific">Cladocopium goreaui</name>
    <dbReference type="NCBI Taxonomy" id="2562237"/>
    <lineage>
        <taxon>Eukaryota</taxon>
        <taxon>Sar</taxon>
        <taxon>Alveolata</taxon>
        <taxon>Dinophyceae</taxon>
        <taxon>Suessiales</taxon>
        <taxon>Symbiodiniaceae</taxon>
        <taxon>Cladocopium</taxon>
    </lineage>
</organism>
<comment type="caution">
    <text evidence="7">The sequence shown here is derived from an EMBL/GenBank/DDBJ whole genome shotgun (WGS) entry which is preliminary data.</text>
</comment>